<feature type="region of interest" description="Phosphopantothenate--cysteine ligase" evidence="3">
    <location>
        <begin position="193"/>
        <end position="403"/>
    </location>
</feature>
<dbReference type="InterPro" id="IPR036551">
    <property type="entry name" value="Flavin_trans-like"/>
</dbReference>
<dbReference type="GO" id="GO:0010181">
    <property type="term" value="F:FMN binding"/>
    <property type="evidence" value="ECO:0007669"/>
    <property type="project" value="UniProtKB-UniRule"/>
</dbReference>
<dbReference type="EC" id="4.1.1.36" evidence="3"/>
<reference evidence="8" key="1">
    <citation type="submission" date="2009-11" db="EMBL/GenBank/DDBJ databases">
        <title>The complete chromosome 1 of Sphaerobacter thermophilus DSM 20745.</title>
        <authorList>
            <person name="Lucas S."/>
            <person name="Copeland A."/>
            <person name="Lapidus A."/>
            <person name="Glavina del Rio T."/>
            <person name="Dalin E."/>
            <person name="Tice H."/>
            <person name="Bruce D."/>
            <person name="Goodwin L."/>
            <person name="Pitluck S."/>
            <person name="Kyrpides N."/>
            <person name="Mavromatis K."/>
            <person name="Ivanova N."/>
            <person name="Mikhailova N."/>
            <person name="LaButti K.M."/>
            <person name="Clum A."/>
            <person name="Sun H.I."/>
            <person name="Brettin T."/>
            <person name="Detter J.C."/>
            <person name="Han C."/>
            <person name="Larimer F."/>
            <person name="Land M."/>
            <person name="Hauser L."/>
            <person name="Markowitz V."/>
            <person name="Cheng J.F."/>
            <person name="Hugenholtz P."/>
            <person name="Woyke T."/>
            <person name="Wu D."/>
            <person name="Steenblock K."/>
            <person name="Schneider S."/>
            <person name="Pukall R."/>
            <person name="Goeker M."/>
            <person name="Klenk H.P."/>
            <person name="Eisen J.A."/>
        </authorList>
    </citation>
    <scope>NUCLEOTIDE SEQUENCE [LARGE SCALE GENOMIC DNA]</scope>
    <source>
        <strain evidence="8">ATCC 49802 / DSM 20745 / S 6022</strain>
    </source>
</reference>
<name>D1C2J6_SPHTD</name>
<dbReference type="InterPro" id="IPR007085">
    <property type="entry name" value="DNA/pantothenate-metab_flavo_C"/>
</dbReference>
<evidence type="ECO:0000256" key="1">
    <source>
        <dbReference type="ARBA" id="ARBA00022793"/>
    </source>
</evidence>
<dbReference type="FunCoup" id="D1C2J6">
    <property type="interactions" value="455"/>
</dbReference>
<reference evidence="7 8" key="2">
    <citation type="journal article" date="2010" name="Stand. Genomic Sci.">
        <title>Complete genome sequence of Desulfohalobium retbaense type strain (HR(100)).</title>
        <authorList>
            <person name="Spring S."/>
            <person name="Nolan M."/>
            <person name="Lapidus A."/>
            <person name="Glavina Del Rio T."/>
            <person name="Copeland A."/>
            <person name="Tice H."/>
            <person name="Cheng J.F."/>
            <person name="Lucas S."/>
            <person name="Land M."/>
            <person name="Chen F."/>
            <person name="Bruce D."/>
            <person name="Goodwin L."/>
            <person name="Pitluck S."/>
            <person name="Ivanova N."/>
            <person name="Mavromatis K."/>
            <person name="Mikhailova N."/>
            <person name="Pati A."/>
            <person name="Chen A."/>
            <person name="Palaniappan K."/>
            <person name="Hauser L."/>
            <person name="Chang Y.J."/>
            <person name="Jeffries C.D."/>
            <person name="Munk C."/>
            <person name="Kiss H."/>
            <person name="Chain P."/>
            <person name="Han C."/>
            <person name="Brettin T."/>
            <person name="Detter J.C."/>
            <person name="Schuler E."/>
            <person name="Goker M."/>
            <person name="Rohde M."/>
            <person name="Bristow J."/>
            <person name="Eisen J.A."/>
            <person name="Markowitz V."/>
            <person name="Hugenholtz P."/>
            <person name="Kyrpides N.C."/>
            <person name="Klenk H.P."/>
        </authorList>
    </citation>
    <scope>NUCLEOTIDE SEQUENCE [LARGE SCALE GENOMIC DNA]</scope>
    <source>
        <strain evidence="8">ATCC 49802 / DSM 20745 / S 6022</strain>
    </source>
</reference>
<organism evidence="7 8">
    <name type="scientific">Sphaerobacter thermophilus (strain ATCC 49802 / DSM 20745 / KCCM 41009 / NCIMB 13125 / S 6022)</name>
    <dbReference type="NCBI Taxonomy" id="479434"/>
    <lineage>
        <taxon>Bacteria</taxon>
        <taxon>Pseudomonadati</taxon>
        <taxon>Thermomicrobiota</taxon>
        <taxon>Thermomicrobia</taxon>
        <taxon>Sphaerobacterales</taxon>
        <taxon>Sphaerobacterineae</taxon>
        <taxon>Sphaerobacteraceae</taxon>
        <taxon>Sphaerobacter</taxon>
    </lineage>
</organism>
<dbReference type="GO" id="GO:0071513">
    <property type="term" value="C:phosphopantothenoylcysteine decarboxylase complex"/>
    <property type="evidence" value="ECO:0007669"/>
    <property type="project" value="TreeGrafter"/>
</dbReference>
<dbReference type="eggNOG" id="COG0452">
    <property type="taxonomic scope" value="Bacteria"/>
</dbReference>
<dbReference type="RefSeq" id="WP_012871510.1">
    <property type="nucleotide sequence ID" value="NC_013523.1"/>
</dbReference>
<dbReference type="Pfam" id="PF02441">
    <property type="entry name" value="Flavoprotein"/>
    <property type="match status" value="1"/>
</dbReference>
<keyword evidence="3" id="KW-0511">Multifunctional enzyme</keyword>
<accession>D1C2J6</accession>
<dbReference type="Gene3D" id="3.40.50.10300">
    <property type="entry name" value="CoaB-like"/>
    <property type="match status" value="1"/>
</dbReference>
<dbReference type="GO" id="GO:0004632">
    <property type="term" value="F:phosphopantothenate--cysteine ligase activity"/>
    <property type="evidence" value="ECO:0007669"/>
    <property type="project" value="UniProtKB-UniRule"/>
</dbReference>
<comment type="cofactor">
    <cofactor evidence="3">
        <name>FMN</name>
        <dbReference type="ChEBI" id="CHEBI:58210"/>
    </cofactor>
    <text evidence="3">Binds 1 FMN per subunit.</text>
</comment>
<dbReference type="PANTHER" id="PTHR14359:SF6">
    <property type="entry name" value="PHOSPHOPANTOTHENOYLCYSTEINE DECARBOXYLASE"/>
    <property type="match status" value="1"/>
</dbReference>
<dbReference type="GO" id="GO:0046872">
    <property type="term" value="F:metal ion binding"/>
    <property type="evidence" value="ECO:0007669"/>
    <property type="project" value="UniProtKB-KW"/>
</dbReference>
<dbReference type="InterPro" id="IPR003382">
    <property type="entry name" value="Flavoprotein"/>
</dbReference>
<evidence type="ECO:0000256" key="3">
    <source>
        <dbReference type="HAMAP-Rule" id="MF_02225"/>
    </source>
</evidence>
<feature type="binding site" evidence="3">
    <location>
        <position position="341"/>
    </location>
    <ligand>
        <name>CTP</name>
        <dbReference type="ChEBI" id="CHEBI:37563"/>
    </ligand>
</feature>
<dbReference type="GO" id="GO:0015937">
    <property type="term" value="P:coenzyme A biosynthetic process"/>
    <property type="evidence" value="ECO:0007669"/>
    <property type="project" value="UniProtKB-UniRule"/>
</dbReference>
<comment type="catalytic activity">
    <reaction evidence="3 4">
        <text>(R)-4'-phosphopantothenate + L-cysteine + CTP = N-[(R)-4-phosphopantothenoyl]-L-cysteine + CMP + diphosphate + H(+)</text>
        <dbReference type="Rhea" id="RHEA:19397"/>
        <dbReference type="ChEBI" id="CHEBI:10986"/>
        <dbReference type="ChEBI" id="CHEBI:15378"/>
        <dbReference type="ChEBI" id="CHEBI:33019"/>
        <dbReference type="ChEBI" id="CHEBI:35235"/>
        <dbReference type="ChEBI" id="CHEBI:37563"/>
        <dbReference type="ChEBI" id="CHEBI:59458"/>
        <dbReference type="ChEBI" id="CHEBI:60377"/>
        <dbReference type="EC" id="6.3.2.5"/>
    </reaction>
</comment>
<evidence type="ECO:0000259" key="5">
    <source>
        <dbReference type="Pfam" id="PF02441"/>
    </source>
</evidence>
<dbReference type="HAMAP" id="MF_02225">
    <property type="entry name" value="CoaBC"/>
    <property type="match status" value="1"/>
</dbReference>
<keyword evidence="3 4" id="KW-0288">FMN</keyword>
<comment type="function">
    <text evidence="3">Catalyzes two sequential steps in the biosynthesis of coenzyme A. In the first step cysteine is conjugated to 4'-phosphopantothenate to form 4-phosphopantothenoylcysteine. In the second step the latter compound is decarboxylated to form 4'-phosphopantotheine.</text>
</comment>
<evidence type="ECO:0000313" key="8">
    <source>
        <dbReference type="Proteomes" id="UP000002027"/>
    </source>
</evidence>
<dbReference type="Gene3D" id="3.40.50.1950">
    <property type="entry name" value="Flavin prenyltransferase-like"/>
    <property type="match status" value="1"/>
</dbReference>
<comment type="caution">
    <text evidence="3">Lacks conserved residue(s) required for the propagation of feature annotation.</text>
</comment>
<dbReference type="KEGG" id="sti:Sthe_1027"/>
<keyword evidence="3 4" id="KW-0285">Flavoprotein</keyword>
<dbReference type="Pfam" id="PF04127">
    <property type="entry name" value="DFP"/>
    <property type="match status" value="1"/>
</dbReference>
<evidence type="ECO:0000259" key="6">
    <source>
        <dbReference type="Pfam" id="PF04127"/>
    </source>
</evidence>
<dbReference type="InterPro" id="IPR035929">
    <property type="entry name" value="CoaB-like_sf"/>
</dbReference>
<proteinExistence type="inferred from homology"/>
<comment type="function">
    <text evidence="4">Catalyzes two steps in the biosynthesis of coenzyme A. In the first step cysteine is conjugated to 4'-phosphopantothenate to form 4-phosphopantothenoylcysteine, in the latter compound is decarboxylated to form 4'-phosphopantotheine.</text>
</comment>
<feature type="binding site" evidence="3">
    <location>
        <position position="337"/>
    </location>
    <ligand>
        <name>CTP</name>
        <dbReference type="ChEBI" id="CHEBI:37563"/>
    </ligand>
</feature>
<keyword evidence="1 3" id="KW-0210">Decarboxylase</keyword>
<feature type="binding site" evidence="3">
    <location>
        <position position="281"/>
    </location>
    <ligand>
        <name>CTP</name>
        <dbReference type="ChEBI" id="CHEBI:37563"/>
    </ligand>
</feature>
<keyword evidence="3" id="KW-0460">Magnesium</keyword>
<feature type="binding site" evidence="3">
    <location>
        <position position="323"/>
    </location>
    <ligand>
        <name>CTP</name>
        <dbReference type="ChEBI" id="CHEBI:37563"/>
    </ligand>
</feature>
<dbReference type="NCBIfam" id="TIGR00521">
    <property type="entry name" value="coaBC_dfp"/>
    <property type="match status" value="1"/>
</dbReference>
<dbReference type="PANTHER" id="PTHR14359">
    <property type="entry name" value="HOMO-OLIGOMERIC FLAVIN CONTAINING CYS DECARBOXYLASE FAMILY"/>
    <property type="match status" value="1"/>
</dbReference>
<dbReference type="EMBL" id="CP001823">
    <property type="protein sequence ID" value="ACZ38463.1"/>
    <property type="molecule type" value="Genomic_DNA"/>
</dbReference>
<dbReference type="AlphaFoldDB" id="D1C2J6"/>
<dbReference type="InParanoid" id="D1C2J6"/>
<feature type="domain" description="Flavoprotein" evidence="5">
    <location>
        <begin position="8"/>
        <end position="143"/>
    </location>
</feature>
<dbReference type="GO" id="GO:0015941">
    <property type="term" value="P:pantothenate catabolic process"/>
    <property type="evidence" value="ECO:0007669"/>
    <property type="project" value="InterPro"/>
</dbReference>
<feature type="binding site" evidence="3">
    <location>
        <position position="291"/>
    </location>
    <ligand>
        <name>CTP</name>
        <dbReference type="ChEBI" id="CHEBI:37563"/>
    </ligand>
</feature>
<feature type="region of interest" description="Phosphopantothenoylcysteine decarboxylase" evidence="3">
    <location>
        <begin position="1"/>
        <end position="192"/>
    </location>
</feature>
<protein>
    <recommendedName>
        <fullName evidence="3">Coenzyme A biosynthesis bifunctional protein CoaBC</fullName>
    </recommendedName>
    <alternativeName>
        <fullName evidence="3">DNA/pantothenate metabolism flavoprotein</fullName>
    </alternativeName>
    <alternativeName>
        <fullName evidence="3">Phosphopantothenoylcysteine synthetase/decarboxylase</fullName>
        <shortName evidence="3">PPCS-PPCDC</shortName>
    </alternativeName>
    <domain>
        <recommendedName>
            <fullName evidence="3">Phosphopantothenoylcysteine decarboxylase</fullName>
            <shortName evidence="3">PPC decarboxylase</shortName>
            <shortName evidence="3">PPC-DC</shortName>
            <ecNumber evidence="3">4.1.1.36</ecNumber>
        </recommendedName>
        <alternativeName>
            <fullName evidence="3">CoaC</fullName>
        </alternativeName>
    </domain>
    <domain>
        <recommendedName>
            <fullName evidence="3">Phosphopantothenate--cysteine ligase</fullName>
            <ecNumber evidence="3">6.3.2.5</ecNumber>
        </recommendedName>
        <alternativeName>
            <fullName evidence="3">CoaB</fullName>
        </alternativeName>
        <alternativeName>
            <fullName evidence="3">Phosphopantothenoylcysteine synthetase</fullName>
            <shortName evidence="3">PPC synthetase</shortName>
            <shortName evidence="3">PPC-S</shortName>
        </alternativeName>
    </domain>
</protein>
<evidence type="ECO:0000313" key="7">
    <source>
        <dbReference type="EMBL" id="ACZ38463.1"/>
    </source>
</evidence>
<feature type="domain" description="DNA/pantothenate metabolism flavoprotein C-terminal" evidence="6">
    <location>
        <begin position="188"/>
        <end position="392"/>
    </location>
</feature>
<dbReference type="EC" id="6.3.2.5" evidence="3"/>
<comment type="pathway">
    <text evidence="3 4">Cofactor biosynthesis; coenzyme A biosynthesis; CoA from (R)-pantothenate: step 2/5.</text>
</comment>
<evidence type="ECO:0000256" key="4">
    <source>
        <dbReference type="RuleBase" id="RU364078"/>
    </source>
</evidence>
<keyword evidence="3 4" id="KW-0436">Ligase</keyword>
<keyword evidence="2 3" id="KW-0456">Lyase</keyword>
<evidence type="ECO:0000256" key="2">
    <source>
        <dbReference type="ARBA" id="ARBA00023239"/>
    </source>
</evidence>
<keyword evidence="3" id="KW-0479">Metal-binding</keyword>
<comment type="cofactor">
    <cofactor evidence="3">
        <name>Mg(2+)</name>
        <dbReference type="ChEBI" id="CHEBI:18420"/>
    </cofactor>
</comment>
<dbReference type="STRING" id="479434.Sthe_1027"/>
<comment type="similarity">
    <text evidence="3 4">In the N-terminal section; belongs to the HFCD (homo-oligomeric flavin containing Cys decarboxylase) superfamily.</text>
</comment>
<comment type="catalytic activity">
    <reaction evidence="3 4">
        <text>N-[(R)-4-phosphopantothenoyl]-L-cysteine + H(+) = (R)-4'-phosphopantetheine + CO2</text>
        <dbReference type="Rhea" id="RHEA:16793"/>
        <dbReference type="ChEBI" id="CHEBI:15378"/>
        <dbReference type="ChEBI" id="CHEBI:16526"/>
        <dbReference type="ChEBI" id="CHEBI:59458"/>
        <dbReference type="ChEBI" id="CHEBI:61723"/>
        <dbReference type="EC" id="4.1.1.36"/>
    </reaction>
</comment>
<dbReference type="SUPFAM" id="SSF52507">
    <property type="entry name" value="Homo-oligomeric flavin-containing Cys decarboxylases, HFCD"/>
    <property type="match status" value="1"/>
</dbReference>
<dbReference type="GO" id="GO:0004633">
    <property type="term" value="F:phosphopantothenoylcysteine decarboxylase activity"/>
    <property type="evidence" value="ECO:0007669"/>
    <property type="project" value="UniProtKB-UniRule"/>
</dbReference>
<dbReference type="UniPathway" id="UPA00241">
    <property type="reaction ID" value="UER00353"/>
</dbReference>
<dbReference type="OrthoDB" id="9802554at2"/>
<gene>
    <name evidence="3" type="primary">coaBC</name>
    <name evidence="7" type="ordered locus">Sthe_1027</name>
</gene>
<dbReference type="InterPro" id="IPR005252">
    <property type="entry name" value="CoaBC"/>
</dbReference>
<keyword evidence="8" id="KW-1185">Reference proteome</keyword>
<dbReference type="HOGENOM" id="CLU_033319_0_1_0"/>
<comment type="similarity">
    <text evidence="3 4">In the C-terminal section; belongs to the PPC synthetase family.</text>
</comment>
<comment type="pathway">
    <text evidence="3 4">Cofactor biosynthesis; coenzyme A biosynthesis; CoA from (R)-pantothenate: step 3/5.</text>
</comment>
<dbReference type="SUPFAM" id="SSF102645">
    <property type="entry name" value="CoaB-like"/>
    <property type="match status" value="1"/>
</dbReference>
<sequence>MTTILKGKRIVLGVSGGIAAYKSVELARELTLAGAQVDVVMTRAAREFVGPLTFETLTRRPVRTEVFEQWTEAESGHVSLGERADLMIIAPATAQVIAKLAHGLADDMLSVTALATPAPVIVAPAMDYHMYQHPATQANLRTLADRGVRIVGPDEGLLASGLVGPGRLVPTTRLMDAIRATLGSNGPLAGVRVVVTAGPTREPLDPLRFLSNRSSGKMGYALVAAAIDAGASVTLITGPTALTPHSEASVIGVESAAEMADAVQTAVQDADVLIMTAAVADYRPASVAEHKIKKSSDDLTLNLTRTTDILASIDRPGLLKVGFAAETTSLLDYARDKLRAKHLDLIVANDARTSMGSDEGWAYLLEPGKEAEEVGPTSKAELAEVIIDRVASLLRSRRTSERD</sequence>
<dbReference type="Proteomes" id="UP000002027">
    <property type="component" value="Chromosome 1"/>
</dbReference>